<feature type="transmembrane region" description="Helical" evidence="1">
    <location>
        <begin position="73"/>
        <end position="91"/>
    </location>
</feature>
<feature type="transmembrane region" description="Helical" evidence="1">
    <location>
        <begin position="37"/>
        <end position="61"/>
    </location>
</feature>
<evidence type="ECO:0000313" key="2">
    <source>
        <dbReference type="EMBL" id="JAP91252.1"/>
    </source>
</evidence>
<keyword evidence="1" id="KW-1133">Transmembrane helix</keyword>
<dbReference type="AlphaFoldDB" id="A0A146K2Y4"/>
<proteinExistence type="predicted"/>
<reference evidence="2" key="1">
    <citation type="submission" date="2015-07" db="EMBL/GenBank/DDBJ databases">
        <title>Adaptation to a free-living lifestyle via gene acquisitions in the diplomonad Trepomonas sp. PC1.</title>
        <authorList>
            <person name="Xu F."/>
            <person name="Jerlstrom-Hultqvist J."/>
            <person name="Kolisko M."/>
            <person name="Simpson A.G.B."/>
            <person name="Roger A.J."/>
            <person name="Svard S.G."/>
            <person name="Andersson J.O."/>
        </authorList>
    </citation>
    <scope>NUCLEOTIDE SEQUENCE</scope>
    <source>
        <strain evidence="2">PC1</strain>
    </source>
</reference>
<feature type="non-terminal residue" evidence="2">
    <location>
        <position position="99"/>
    </location>
</feature>
<gene>
    <name evidence="2" type="ORF">TPC1_17190</name>
</gene>
<protein>
    <submittedName>
        <fullName evidence="2">Transmembrane domain-containing protein</fullName>
    </submittedName>
</protein>
<name>A0A146K2Y4_9EUKA</name>
<dbReference type="GO" id="GO:0016020">
    <property type="term" value="C:membrane"/>
    <property type="evidence" value="ECO:0007669"/>
    <property type="project" value="TreeGrafter"/>
</dbReference>
<sequence length="99" mass="11120">LLPIFGFSVPGSDPKYYSKGHLEDISSTFYMMKGNGLIVGMLVLYIISSFFYNWAGMIIISQASTVIRSIFDAVKTAIIWMVDLLIAYVFVRSTNYGED</sequence>
<keyword evidence="1 2" id="KW-0812">Transmembrane</keyword>
<evidence type="ECO:0000256" key="1">
    <source>
        <dbReference type="SAM" id="Phobius"/>
    </source>
</evidence>
<dbReference type="PANTHER" id="PTHR13146">
    <property type="match status" value="1"/>
</dbReference>
<organism evidence="2">
    <name type="scientific">Trepomonas sp. PC1</name>
    <dbReference type="NCBI Taxonomy" id="1076344"/>
    <lineage>
        <taxon>Eukaryota</taxon>
        <taxon>Metamonada</taxon>
        <taxon>Diplomonadida</taxon>
        <taxon>Hexamitidae</taxon>
        <taxon>Hexamitinae</taxon>
        <taxon>Trepomonas</taxon>
    </lineage>
</organism>
<dbReference type="EMBL" id="GDID01005354">
    <property type="protein sequence ID" value="JAP91252.1"/>
    <property type="molecule type" value="Transcribed_RNA"/>
</dbReference>
<accession>A0A146K2Y4</accession>
<dbReference type="PANTHER" id="PTHR13146:SF3">
    <property type="entry name" value="EAMA DOMAIN-CONTAINING PROTEIN"/>
    <property type="match status" value="1"/>
</dbReference>
<feature type="non-terminal residue" evidence="2">
    <location>
        <position position="1"/>
    </location>
</feature>
<keyword evidence="1" id="KW-0472">Membrane</keyword>